<evidence type="ECO:0000256" key="2">
    <source>
        <dbReference type="ARBA" id="ARBA00007069"/>
    </source>
</evidence>
<dbReference type="InterPro" id="IPR000515">
    <property type="entry name" value="MetI-like"/>
</dbReference>
<dbReference type="InterPro" id="IPR035906">
    <property type="entry name" value="MetI-like_sf"/>
</dbReference>
<evidence type="ECO:0000256" key="6">
    <source>
        <dbReference type="ARBA" id="ARBA00022692"/>
    </source>
</evidence>
<sequence>MDLDHRGRDWYVDKAVTFLVFVGGISAIIFIIGIFVFITKEGAGFITGPLNVREFFGSLTWRPTSAQNPRYGVLGLIAGTASVTGLAMVVSVPFSLGAAIFIGEFATGRLRESLKVLVELLAAIPSVVWGFIGLSIMNPLIIDMFDVPVGIGVLNSGIILGLMAAPIMTTIAEDALKAVPDTYREAAEAMGATKWQVIFRVVLPAGKNGLVAAVLLGVGRGFGETMAVLMASGNAIQIPTSPFDSVRAITATIAAELGDAPVGSDHYRALFTLGILLFVVTFIINLTADLVVKGARRT</sequence>
<dbReference type="EMBL" id="UINC01001771">
    <property type="protein sequence ID" value="SUZ88480.1"/>
    <property type="molecule type" value="Genomic_DNA"/>
</dbReference>
<dbReference type="InterPro" id="IPR051124">
    <property type="entry name" value="Phosphate_Transport_Permease"/>
</dbReference>
<keyword evidence="7 9" id="KW-1133">Transmembrane helix</keyword>
<dbReference type="Gene3D" id="1.10.3720.10">
    <property type="entry name" value="MetI-like"/>
    <property type="match status" value="1"/>
</dbReference>
<name>A0A381RA23_9ZZZZ</name>
<dbReference type="GO" id="GO:0005315">
    <property type="term" value="F:phosphate transmembrane transporter activity"/>
    <property type="evidence" value="ECO:0007669"/>
    <property type="project" value="InterPro"/>
</dbReference>
<feature type="domain" description="ABC transmembrane type-1" evidence="10">
    <location>
        <begin position="77"/>
        <end position="288"/>
    </location>
</feature>
<keyword evidence="4" id="KW-1003">Cell membrane</keyword>
<evidence type="ECO:0000256" key="3">
    <source>
        <dbReference type="ARBA" id="ARBA00022448"/>
    </source>
</evidence>
<dbReference type="InterPro" id="IPR011864">
    <property type="entry name" value="Phosphate_PstC"/>
</dbReference>
<dbReference type="PROSITE" id="PS50928">
    <property type="entry name" value="ABC_TM1"/>
    <property type="match status" value="1"/>
</dbReference>
<dbReference type="Pfam" id="PF00528">
    <property type="entry name" value="BPD_transp_1"/>
    <property type="match status" value="1"/>
</dbReference>
<dbReference type="AlphaFoldDB" id="A0A381RA23"/>
<evidence type="ECO:0000256" key="4">
    <source>
        <dbReference type="ARBA" id="ARBA00022475"/>
    </source>
</evidence>
<evidence type="ECO:0000256" key="9">
    <source>
        <dbReference type="SAM" id="Phobius"/>
    </source>
</evidence>
<proteinExistence type="inferred from homology"/>
<keyword evidence="3" id="KW-0813">Transport</keyword>
<comment type="similarity">
    <text evidence="2">Belongs to the binding-protein-dependent transport system permease family. CysTW subfamily.</text>
</comment>
<feature type="transmembrane region" description="Helical" evidence="9">
    <location>
        <begin position="15"/>
        <end position="38"/>
    </location>
</feature>
<feature type="transmembrane region" description="Helical" evidence="9">
    <location>
        <begin position="114"/>
        <end position="137"/>
    </location>
</feature>
<gene>
    <name evidence="11" type="ORF">METZ01_LOCUS41334</name>
</gene>
<feature type="transmembrane region" description="Helical" evidence="9">
    <location>
        <begin position="71"/>
        <end position="102"/>
    </location>
</feature>
<evidence type="ECO:0000259" key="10">
    <source>
        <dbReference type="PROSITE" id="PS50928"/>
    </source>
</evidence>
<evidence type="ECO:0000256" key="5">
    <source>
        <dbReference type="ARBA" id="ARBA00022592"/>
    </source>
</evidence>
<dbReference type="CDD" id="cd06261">
    <property type="entry name" value="TM_PBP2"/>
    <property type="match status" value="1"/>
</dbReference>
<keyword evidence="5" id="KW-0592">Phosphate transport</keyword>
<dbReference type="PANTHER" id="PTHR30425:SF1">
    <property type="entry name" value="PHOSPHATE TRANSPORT SYSTEM PERMEASE PROTEIN PSTC"/>
    <property type="match status" value="1"/>
</dbReference>
<dbReference type="SUPFAM" id="SSF161098">
    <property type="entry name" value="MetI-like"/>
    <property type="match status" value="1"/>
</dbReference>
<reference evidence="11" key="1">
    <citation type="submission" date="2018-05" db="EMBL/GenBank/DDBJ databases">
        <authorList>
            <person name="Lanie J.A."/>
            <person name="Ng W.-L."/>
            <person name="Kazmierczak K.M."/>
            <person name="Andrzejewski T.M."/>
            <person name="Davidsen T.M."/>
            <person name="Wayne K.J."/>
            <person name="Tettelin H."/>
            <person name="Glass J.I."/>
            <person name="Rusch D."/>
            <person name="Podicherti R."/>
            <person name="Tsui H.-C.T."/>
            <person name="Winkler M.E."/>
        </authorList>
    </citation>
    <scope>NUCLEOTIDE SEQUENCE</scope>
</reference>
<evidence type="ECO:0000256" key="8">
    <source>
        <dbReference type="ARBA" id="ARBA00023136"/>
    </source>
</evidence>
<organism evidence="11">
    <name type="scientific">marine metagenome</name>
    <dbReference type="NCBI Taxonomy" id="408172"/>
    <lineage>
        <taxon>unclassified sequences</taxon>
        <taxon>metagenomes</taxon>
        <taxon>ecological metagenomes</taxon>
    </lineage>
</organism>
<dbReference type="NCBIfam" id="TIGR02138">
    <property type="entry name" value="phosphate_pstC"/>
    <property type="match status" value="1"/>
</dbReference>
<feature type="transmembrane region" description="Helical" evidence="9">
    <location>
        <begin position="157"/>
        <end position="176"/>
    </location>
</feature>
<dbReference type="PANTHER" id="PTHR30425">
    <property type="entry name" value="PHOSPHATE TRANSPORT SYSTEM PERMEASE PROTEIN PST"/>
    <property type="match status" value="1"/>
</dbReference>
<comment type="subcellular location">
    <subcellularLocation>
        <location evidence="1">Cell membrane</location>
        <topology evidence="1">Multi-pass membrane protein</topology>
    </subcellularLocation>
</comment>
<evidence type="ECO:0000313" key="11">
    <source>
        <dbReference type="EMBL" id="SUZ88480.1"/>
    </source>
</evidence>
<evidence type="ECO:0000256" key="7">
    <source>
        <dbReference type="ARBA" id="ARBA00022989"/>
    </source>
</evidence>
<keyword evidence="6 9" id="KW-0812">Transmembrane</keyword>
<feature type="transmembrane region" description="Helical" evidence="9">
    <location>
        <begin position="269"/>
        <end position="292"/>
    </location>
</feature>
<accession>A0A381RA23</accession>
<keyword evidence="8 9" id="KW-0472">Membrane</keyword>
<dbReference type="GO" id="GO:0005886">
    <property type="term" value="C:plasma membrane"/>
    <property type="evidence" value="ECO:0007669"/>
    <property type="project" value="UniProtKB-SubCell"/>
</dbReference>
<dbReference type="GO" id="GO:0006817">
    <property type="term" value="P:phosphate ion transport"/>
    <property type="evidence" value="ECO:0007669"/>
    <property type="project" value="UniProtKB-KW"/>
</dbReference>
<protein>
    <recommendedName>
        <fullName evidence="10">ABC transmembrane type-1 domain-containing protein</fullName>
    </recommendedName>
</protein>
<evidence type="ECO:0000256" key="1">
    <source>
        <dbReference type="ARBA" id="ARBA00004651"/>
    </source>
</evidence>